<dbReference type="Pfam" id="PF00483">
    <property type="entry name" value="NTP_transferase"/>
    <property type="match status" value="1"/>
</dbReference>
<dbReference type="CDD" id="cd04651">
    <property type="entry name" value="LbH_G1P_AT_C"/>
    <property type="match status" value="1"/>
</dbReference>
<accession>A0A0M6WLQ9</accession>
<dbReference type="InterPro" id="IPR011004">
    <property type="entry name" value="Trimer_LpxA-like_sf"/>
</dbReference>
<dbReference type="Proteomes" id="UP000324327">
    <property type="component" value="Unassembled WGS sequence"/>
</dbReference>
<reference evidence="6 10" key="3">
    <citation type="journal article" date="2019" name="Nat. Med.">
        <title>A library of human gut bacterial isolates paired with longitudinal multiomics data enables mechanistic microbiome research.</title>
        <authorList>
            <person name="Poyet M."/>
            <person name="Groussin M."/>
            <person name="Gibbons S.M."/>
            <person name="Avila-Pacheco J."/>
            <person name="Jiang X."/>
            <person name="Kearney S.M."/>
            <person name="Perrotta A.R."/>
            <person name="Berdy B."/>
            <person name="Zhao S."/>
            <person name="Lieberman T.D."/>
            <person name="Swanson P.K."/>
            <person name="Smith M."/>
            <person name="Roesemann S."/>
            <person name="Alexander J.E."/>
            <person name="Rich S.A."/>
            <person name="Livny J."/>
            <person name="Vlamakis H."/>
            <person name="Clish C."/>
            <person name="Bullock K."/>
            <person name="Deik A."/>
            <person name="Scott J."/>
            <person name="Pierce K.A."/>
            <person name="Xavier R.J."/>
            <person name="Alm E.J."/>
        </authorList>
    </citation>
    <scope>NUCLEOTIDE SEQUENCE [LARGE SCALE GENOMIC DNA]</scope>
    <source>
        <strain evidence="6 10">BIOML-A5</strain>
    </source>
</reference>
<dbReference type="SUPFAM" id="SSF53448">
    <property type="entry name" value="Nucleotide-diphospho-sugar transferases"/>
    <property type="match status" value="1"/>
</dbReference>
<reference evidence="8" key="2">
    <citation type="submission" date="2015-05" db="EMBL/GenBank/DDBJ databases">
        <authorList>
            <consortium name="Pathogen Informatics"/>
        </authorList>
    </citation>
    <scope>NUCLEOTIDE SEQUENCE [LARGE SCALE GENOMIC DNA]</scope>
    <source>
        <strain evidence="8">T1-815</strain>
    </source>
</reference>
<protein>
    <submittedName>
        <fullName evidence="6">Glucose-1-phosphate adenylyltransferase subunit GlgD</fullName>
        <ecNumber evidence="6">2.7.7.27</ecNumber>
    </submittedName>
    <submittedName>
        <fullName evidence="5">Glucose-1-phosphate adenylyltransferase, GlgD subunit</fullName>
    </submittedName>
</protein>
<dbReference type="EMBL" id="VSTF01000010">
    <property type="protein sequence ID" value="TYL58761.1"/>
    <property type="molecule type" value="Genomic_DNA"/>
</dbReference>
<dbReference type="NCBIfam" id="TIGR02092">
    <property type="entry name" value="glgD"/>
    <property type="match status" value="1"/>
</dbReference>
<dbReference type="InterPro" id="IPR005835">
    <property type="entry name" value="NTP_transferase_dom"/>
</dbReference>
<evidence type="ECO:0000256" key="1">
    <source>
        <dbReference type="ARBA" id="ARBA00010443"/>
    </source>
</evidence>
<reference evidence="7 9" key="4">
    <citation type="submission" date="2019-08" db="EMBL/GenBank/DDBJ databases">
        <authorList>
            <person name="Duncan S."/>
            <person name="Walker A."/>
        </authorList>
    </citation>
    <scope>NUCLEOTIDE SEQUENCE [LARGE SCALE GENOMIC DNA]</scope>
    <source>
        <strain evidence="7 9">T3WBe13</strain>
    </source>
</reference>
<reference evidence="5" key="1">
    <citation type="submission" date="2015-05" db="EMBL/GenBank/DDBJ databases">
        <authorList>
            <person name="Wang D.B."/>
            <person name="Wang M."/>
        </authorList>
    </citation>
    <scope>NUCLEOTIDE SEQUENCE [LARGE SCALE GENOMIC DNA]</scope>
    <source>
        <strain evidence="5">T1-815</strain>
    </source>
</reference>
<dbReference type="Proteomes" id="UP000465607">
    <property type="component" value="Unassembled WGS sequence"/>
</dbReference>
<dbReference type="RefSeq" id="WP_055061873.1">
    <property type="nucleotide sequence ID" value="NZ_AP031452.1"/>
</dbReference>
<evidence type="ECO:0000259" key="3">
    <source>
        <dbReference type="Pfam" id="PF00483"/>
    </source>
</evidence>
<organism evidence="5 8">
    <name type="scientific">Agathobacter rectalis</name>
    <dbReference type="NCBI Taxonomy" id="39491"/>
    <lineage>
        <taxon>Bacteria</taxon>
        <taxon>Bacillati</taxon>
        <taxon>Bacillota</taxon>
        <taxon>Clostridia</taxon>
        <taxon>Lachnospirales</taxon>
        <taxon>Lachnospiraceae</taxon>
        <taxon>Agathobacter</taxon>
    </lineage>
</organism>
<dbReference type="CDD" id="cd02508">
    <property type="entry name" value="ADP_Glucose_PP"/>
    <property type="match status" value="1"/>
</dbReference>
<evidence type="ECO:0000313" key="10">
    <source>
        <dbReference type="Proteomes" id="UP000465607"/>
    </source>
</evidence>
<dbReference type="EMBL" id="CVRQ01000020">
    <property type="protein sequence ID" value="CRL37973.1"/>
    <property type="molecule type" value="Genomic_DNA"/>
</dbReference>
<feature type="domain" description="Nucleotidyl transferase" evidence="3">
    <location>
        <begin position="34"/>
        <end position="156"/>
    </location>
</feature>
<dbReference type="InterPro" id="IPR011832">
    <property type="entry name" value="GlgDAde_trans"/>
</dbReference>
<dbReference type="AlphaFoldDB" id="A0A0M6WLQ9"/>
<evidence type="ECO:0000313" key="5">
    <source>
        <dbReference type="EMBL" id="CRL37973.1"/>
    </source>
</evidence>
<proteinExistence type="inferred from homology"/>
<dbReference type="EC" id="2.7.7.27" evidence="6"/>
<reference evidence="7 9" key="5">
    <citation type="submission" date="2019-09" db="EMBL/GenBank/DDBJ databases">
        <title>Strain-level analysis of Eubacterium rectale using genomes from metagenomes.</title>
        <authorList>
            <person name="Karcher N."/>
            <person name="Segata N."/>
        </authorList>
    </citation>
    <scope>NUCLEOTIDE SEQUENCE [LARGE SCALE GENOMIC DNA]</scope>
    <source>
        <strain evidence="7 9">T3WBe13</strain>
    </source>
</reference>
<dbReference type="Pfam" id="PF24894">
    <property type="entry name" value="Hexapep_GlmU"/>
    <property type="match status" value="1"/>
</dbReference>
<keyword evidence="2" id="KW-0320">Glycogen biosynthesis</keyword>
<evidence type="ECO:0000259" key="4">
    <source>
        <dbReference type="Pfam" id="PF24894"/>
    </source>
</evidence>
<gene>
    <name evidence="6" type="primary">glgD</name>
    <name evidence="7" type="ORF">FYL31_09660</name>
    <name evidence="6" type="ORF">GKE44_07880</name>
    <name evidence="5" type="ORF">T1815_17091</name>
</gene>
<dbReference type="SUPFAM" id="SSF51161">
    <property type="entry name" value="Trimeric LpxA-like enzymes"/>
    <property type="match status" value="1"/>
</dbReference>
<keyword evidence="5" id="KW-0548">Nucleotidyltransferase</keyword>
<dbReference type="EMBL" id="WKQV01000008">
    <property type="protein sequence ID" value="MSD27080.1"/>
    <property type="molecule type" value="Genomic_DNA"/>
</dbReference>
<evidence type="ECO:0000256" key="2">
    <source>
        <dbReference type="ARBA" id="ARBA00023056"/>
    </source>
</evidence>
<evidence type="ECO:0000313" key="9">
    <source>
        <dbReference type="Proteomes" id="UP000324327"/>
    </source>
</evidence>
<name>A0A0M6WLQ9_9FIRM</name>
<feature type="domain" description="Glucose-1-phosphate adenylyltransferase/Bifunctional protein GlmU-like C-terminal hexapeptide" evidence="4">
    <location>
        <begin position="298"/>
        <end position="364"/>
    </location>
</feature>
<dbReference type="GO" id="GO:0008878">
    <property type="term" value="F:glucose-1-phosphate adenylyltransferase activity"/>
    <property type="evidence" value="ECO:0007669"/>
    <property type="project" value="UniProtKB-EC"/>
</dbReference>
<dbReference type="InterPro" id="IPR056818">
    <property type="entry name" value="GlmU/GlgC-like_hexapep"/>
</dbReference>
<sequence length="382" mass="43457">MLNMNNEEALAIIFANSYDALIPEMVSERLMASIPFAGRYRLCDFLISSMVHSGIDNISLIVKKNYHSLMDHLGSGQEFDLARKNGGINIVPPYAQKQIKVYEGRVEAIESLKGYLRKCTQKYVIMADANYVFNFDFRELIEAHKNTGADITAMYRKQEVPKVFLRPNGNNDEMYYTFDIDDGRIKKIYINAMDMGKVNFGMNIYIMEKEKLIRIVDDAFVHGYSYFTRDLMAANTDSLNIQAYEYTGYASQITDMKSYFEENMKLLDEDNREALFKSGNSIYTKIRDDNPTRYINGSKAKNVMVADGCVIEGTVENSILSRGVKIGKNAKVKNCILLQDTVIEDGANLEYVITDKNVRVSRNRSLTGNDSFQVYVAKGQTV</sequence>
<dbReference type="Proteomes" id="UP000049472">
    <property type="component" value="Unassembled WGS sequence"/>
</dbReference>
<keyword evidence="5" id="KW-0808">Transferase</keyword>
<dbReference type="PANTHER" id="PTHR43523:SF6">
    <property type="entry name" value="GLYCOGEN BIOSYNTHESIS PROTEIN GLGD"/>
    <property type="match status" value="1"/>
</dbReference>
<dbReference type="InterPro" id="IPR011831">
    <property type="entry name" value="ADP-Glc_PPase"/>
</dbReference>
<evidence type="ECO:0000313" key="6">
    <source>
        <dbReference type="EMBL" id="MSD27080.1"/>
    </source>
</evidence>
<dbReference type="Gene3D" id="3.90.550.10">
    <property type="entry name" value="Spore Coat Polysaccharide Biosynthesis Protein SpsA, Chain A"/>
    <property type="match status" value="1"/>
</dbReference>
<evidence type="ECO:0000313" key="8">
    <source>
        <dbReference type="Proteomes" id="UP000049472"/>
    </source>
</evidence>
<keyword evidence="8" id="KW-1185">Reference proteome</keyword>
<dbReference type="InterPro" id="IPR029044">
    <property type="entry name" value="Nucleotide-diphossugar_trans"/>
</dbReference>
<evidence type="ECO:0000313" key="7">
    <source>
        <dbReference type="EMBL" id="TYL58761.1"/>
    </source>
</evidence>
<dbReference type="PANTHER" id="PTHR43523">
    <property type="entry name" value="GLUCOSE-1-PHOSPHATE ADENYLYLTRANSFERASE-RELATED"/>
    <property type="match status" value="1"/>
</dbReference>
<dbReference type="GO" id="GO:0005978">
    <property type="term" value="P:glycogen biosynthetic process"/>
    <property type="evidence" value="ECO:0007669"/>
    <property type="project" value="UniProtKB-KW"/>
</dbReference>
<dbReference type="Gene3D" id="2.160.10.10">
    <property type="entry name" value="Hexapeptide repeat proteins"/>
    <property type="match status" value="1"/>
</dbReference>
<comment type="similarity">
    <text evidence="1">Belongs to the bacterial/plant glucose-1-phosphate adenylyltransferase family.</text>
</comment>